<dbReference type="GO" id="GO:0009535">
    <property type="term" value="C:chloroplast thylakoid membrane"/>
    <property type="evidence" value="ECO:0007669"/>
    <property type="project" value="UniProtKB-SubCell"/>
</dbReference>
<dbReference type="HAMAP" id="MF_01391">
    <property type="entry name" value="CytC_CcsA"/>
    <property type="match status" value="1"/>
</dbReference>
<gene>
    <name evidence="6 8" type="primary">ccsA</name>
</gene>
<keyword evidence="3 6" id="KW-0201">Cytochrome c-type biogenesis</keyword>
<sequence>MNFLEIENFFGNSSFFLLFLSMIFYWIGVAFRLKTVNFGRFIMIGANFCLLSLLILRWKESGHFPLSNLYESLMFLSWSLSTFHLILENLEFNEESFFKIENLFFKNLKKTGEFKQPILGAFTAPPALFTNAFATFSLPSEMQHSSALVPALQSNWLMMHVTVMILSYSALICGSLLSIAFLIFTNNLDMDSNENQSSTKKISDSSKLFDQKQFVPSTFVEPFSLATVSGINDRGFTEVQNSEKEEEAKTEFFSSSNSLKKKFAEKLDNLSYRILGIGFPFLTIGILSGAVWANEAWGSYWSWDPKETWALATWFVFAIYLHTRLTKGWRGKKPAIIASLGFVIVWICFLGVNLLGEGLHSYGFFK</sequence>
<evidence type="ECO:0000256" key="6">
    <source>
        <dbReference type="HAMAP-Rule" id="MF_01391"/>
    </source>
</evidence>
<dbReference type="NCBIfam" id="TIGR03144">
    <property type="entry name" value="cytochr_II_ccsB"/>
    <property type="match status" value="1"/>
</dbReference>
<proteinExistence type="inferred from homology"/>
<keyword evidence="4 6" id="KW-1133">Transmembrane helix</keyword>
<keyword evidence="8" id="KW-0150">Chloroplast</keyword>
<dbReference type="GO" id="GO:0017004">
    <property type="term" value="P:cytochrome complex assembly"/>
    <property type="evidence" value="ECO:0007669"/>
    <property type="project" value="UniProtKB-UniRule"/>
</dbReference>
<comment type="function">
    <text evidence="6">Required during biogenesis of c-type cytochromes (cytochrome c6 and cytochrome f) at the step of heme attachment.</text>
</comment>
<evidence type="ECO:0000256" key="2">
    <source>
        <dbReference type="ARBA" id="ARBA00022692"/>
    </source>
</evidence>
<evidence type="ECO:0000313" key="8">
    <source>
        <dbReference type="EMBL" id="AOS53101.1"/>
    </source>
</evidence>
<dbReference type="InterPro" id="IPR002541">
    <property type="entry name" value="Cyt_c_assembly"/>
</dbReference>
<dbReference type="PANTHER" id="PTHR30071">
    <property type="entry name" value="HEME EXPORTER PROTEIN C"/>
    <property type="match status" value="1"/>
</dbReference>
<comment type="subunit">
    <text evidence="6">May interact with Ccs1.</text>
</comment>
<evidence type="ECO:0000256" key="1">
    <source>
        <dbReference type="ARBA" id="ARBA00004141"/>
    </source>
</evidence>
<feature type="transmembrane region" description="Helical" evidence="6">
    <location>
        <begin position="38"/>
        <end position="56"/>
    </location>
</feature>
<feature type="transmembrane region" description="Helical" evidence="6">
    <location>
        <begin position="270"/>
        <end position="293"/>
    </location>
</feature>
<keyword evidence="6" id="KW-0793">Thylakoid</keyword>
<dbReference type="AlphaFoldDB" id="A0A2H4FBW9"/>
<dbReference type="PANTHER" id="PTHR30071:SF1">
    <property type="entry name" value="CYTOCHROME B_B6 PROTEIN-RELATED"/>
    <property type="match status" value="1"/>
</dbReference>
<comment type="subcellular location">
    <subcellularLocation>
        <location evidence="1">Membrane</location>
        <topology evidence="1">Multi-pass membrane protein</topology>
    </subcellularLocation>
    <subcellularLocation>
        <location evidence="6">Plastid</location>
        <location evidence="6">Chloroplast thylakoid membrane</location>
        <topology evidence="6">Multi-pass membrane protein</topology>
    </subcellularLocation>
</comment>
<dbReference type="GeneID" id="35447913"/>
<organism evidence="8">
    <name type="scientific">Pectinodesmus pectinatus</name>
    <dbReference type="NCBI Taxonomy" id="91197"/>
    <lineage>
        <taxon>Eukaryota</taxon>
        <taxon>Viridiplantae</taxon>
        <taxon>Chlorophyta</taxon>
        <taxon>core chlorophytes</taxon>
        <taxon>Chlorophyceae</taxon>
        <taxon>CS clade</taxon>
        <taxon>Sphaeropleales</taxon>
        <taxon>Scenedesmaceae</taxon>
        <taxon>Pectinodesmus</taxon>
    </lineage>
</organism>
<dbReference type="InterPro" id="IPR045062">
    <property type="entry name" value="Cyt_c_biogenesis_CcsA/CcmC"/>
</dbReference>
<dbReference type="GO" id="GO:0005886">
    <property type="term" value="C:plasma membrane"/>
    <property type="evidence" value="ECO:0007669"/>
    <property type="project" value="TreeGrafter"/>
</dbReference>
<evidence type="ECO:0000256" key="5">
    <source>
        <dbReference type="ARBA" id="ARBA00023136"/>
    </source>
</evidence>
<reference evidence="8" key="1">
    <citation type="submission" date="2016-02" db="EMBL/GenBank/DDBJ databases">
        <authorList>
            <person name="Wen L."/>
            <person name="He K."/>
            <person name="Yang H."/>
        </authorList>
    </citation>
    <scope>NUCLEOTIDE SEQUENCE</scope>
</reference>
<comment type="similarity">
    <text evidence="6">Belongs to the CcmF/CycK/Ccl1/NrfE/CcsA family.</text>
</comment>
<dbReference type="EMBL" id="KU847995">
    <property type="protein sequence ID" value="AOS53101.1"/>
    <property type="molecule type" value="Genomic_DNA"/>
</dbReference>
<feature type="transmembrane region" description="Helical" evidence="6">
    <location>
        <begin position="12"/>
        <end position="31"/>
    </location>
</feature>
<dbReference type="GO" id="GO:0020037">
    <property type="term" value="F:heme binding"/>
    <property type="evidence" value="ECO:0007669"/>
    <property type="project" value="InterPro"/>
</dbReference>
<protein>
    <recommendedName>
        <fullName evidence="6">Cytochrome c biogenesis protein CcsA</fullName>
    </recommendedName>
</protein>
<feature type="transmembrane region" description="Helical" evidence="6">
    <location>
        <begin position="335"/>
        <end position="356"/>
    </location>
</feature>
<geneLocation type="chloroplast" evidence="8"/>
<accession>A0A2H4FBW9</accession>
<name>A0A2H4FBW9_9CHLO</name>
<dbReference type="RefSeq" id="YP_009450226.1">
    <property type="nucleotide sequence ID" value="NC_036668.1"/>
</dbReference>
<evidence type="ECO:0000259" key="7">
    <source>
        <dbReference type="Pfam" id="PF01578"/>
    </source>
</evidence>
<feature type="domain" description="Cytochrome c assembly protein" evidence="7">
    <location>
        <begin position="66"/>
        <end position="360"/>
    </location>
</feature>
<evidence type="ECO:0000256" key="4">
    <source>
        <dbReference type="ARBA" id="ARBA00022989"/>
    </source>
</evidence>
<keyword evidence="8" id="KW-0934">Plastid</keyword>
<dbReference type="Pfam" id="PF01578">
    <property type="entry name" value="Cytochrom_C_asm"/>
    <property type="match status" value="1"/>
</dbReference>
<keyword evidence="2 6" id="KW-0812">Transmembrane</keyword>
<feature type="transmembrane region" description="Helical" evidence="6">
    <location>
        <begin position="308"/>
        <end position="323"/>
    </location>
</feature>
<keyword evidence="5 6" id="KW-0472">Membrane</keyword>
<feature type="transmembrane region" description="Helical" evidence="6">
    <location>
        <begin position="158"/>
        <end position="184"/>
    </location>
</feature>
<dbReference type="InterPro" id="IPR017562">
    <property type="entry name" value="Cyt_c_biogenesis_CcsA"/>
</dbReference>
<evidence type="ECO:0000256" key="3">
    <source>
        <dbReference type="ARBA" id="ARBA00022748"/>
    </source>
</evidence>